<evidence type="ECO:0000259" key="8">
    <source>
        <dbReference type="Pfam" id="PF01259"/>
    </source>
</evidence>
<keyword evidence="3" id="KW-0436">Ligase</keyword>
<evidence type="ECO:0000256" key="1">
    <source>
        <dbReference type="ARBA" id="ARBA00004672"/>
    </source>
</evidence>
<reference evidence="9" key="1">
    <citation type="submission" date="2020-10" db="EMBL/GenBank/DDBJ databases">
        <title>Unveiling of a novel bifunctional photoreceptor, Dualchrome1, isolated from a cosmopolitan green alga.</title>
        <authorList>
            <person name="Suzuki S."/>
            <person name="Kawachi M."/>
        </authorList>
    </citation>
    <scope>NUCLEOTIDE SEQUENCE</scope>
    <source>
        <strain evidence="9">NIES 2893</strain>
    </source>
</reference>
<dbReference type="AlphaFoldDB" id="A0A830H576"/>
<proteinExistence type="predicted"/>
<dbReference type="GO" id="GO:0004639">
    <property type="term" value="F:phosphoribosylaminoimidazolesuccinocarboxamide synthase activity"/>
    <property type="evidence" value="ECO:0007669"/>
    <property type="project" value="UniProtKB-EC"/>
</dbReference>
<feature type="domain" description="SAICAR synthetase/ADE2 N-terminal" evidence="8">
    <location>
        <begin position="109"/>
        <end position="383"/>
    </location>
</feature>
<dbReference type="PROSITE" id="PS01057">
    <property type="entry name" value="SAICAR_SYNTHETASE_1"/>
    <property type="match status" value="1"/>
</dbReference>
<gene>
    <name evidence="9" type="ORF">PPROV_000108300</name>
</gene>
<dbReference type="CDD" id="cd01414">
    <property type="entry name" value="SAICAR_synt_Sc"/>
    <property type="match status" value="1"/>
</dbReference>
<dbReference type="SUPFAM" id="SSF56104">
    <property type="entry name" value="SAICAR synthase-like"/>
    <property type="match status" value="1"/>
</dbReference>
<evidence type="ECO:0000256" key="2">
    <source>
        <dbReference type="ARBA" id="ARBA00012217"/>
    </source>
</evidence>
<dbReference type="UniPathway" id="UPA00074">
    <property type="reaction ID" value="UER00131"/>
</dbReference>
<evidence type="ECO:0000256" key="6">
    <source>
        <dbReference type="ARBA" id="ARBA00022840"/>
    </source>
</evidence>
<evidence type="ECO:0000313" key="10">
    <source>
        <dbReference type="Proteomes" id="UP000660262"/>
    </source>
</evidence>
<evidence type="ECO:0000256" key="5">
    <source>
        <dbReference type="ARBA" id="ARBA00022755"/>
    </source>
</evidence>
<dbReference type="InterPro" id="IPR028923">
    <property type="entry name" value="SAICAR_synt/ADE2_N"/>
</dbReference>
<name>A0A830H576_9CHLO</name>
<comment type="caution">
    <text evidence="9">The sequence shown here is derived from an EMBL/GenBank/DDBJ whole genome shotgun (WGS) entry which is preliminary data.</text>
</comment>
<dbReference type="Gene3D" id="3.30.470.20">
    <property type="entry name" value="ATP-grasp fold, B domain"/>
    <property type="match status" value="1"/>
</dbReference>
<dbReference type="GO" id="GO:0005737">
    <property type="term" value="C:cytoplasm"/>
    <property type="evidence" value="ECO:0007669"/>
    <property type="project" value="TreeGrafter"/>
</dbReference>
<dbReference type="OrthoDB" id="9991235at2759"/>
<dbReference type="Proteomes" id="UP000660262">
    <property type="component" value="Unassembled WGS sequence"/>
</dbReference>
<dbReference type="GO" id="GO:0005524">
    <property type="term" value="F:ATP binding"/>
    <property type="evidence" value="ECO:0007669"/>
    <property type="project" value="UniProtKB-KW"/>
</dbReference>
<dbReference type="Pfam" id="PF01259">
    <property type="entry name" value="SAICAR_synt"/>
    <property type="match status" value="1"/>
</dbReference>
<keyword evidence="10" id="KW-1185">Reference proteome</keyword>
<sequence>MPASLSSSSLSPRGARACRVSRSSSSSRRLLGLRRVFVASASTGSMKGSEGSVFAPSQFVESAGDEFPSLRAAINDATSCGAFVRETDALGQALSEAADASNGAVTVKAYRGKVRDTYEITNADDGRRTLVLATTDRQSAFDQLLGHVPLKGRSLNLCSCWWLAEALDRHGIPNAAMCGEDGSIAVHPNVTIMRRCEMLPIEMVVRAYVTGSTETSVWTHYKRHFHGDSATTDPLVYCGHSFPPGLRKNDAIPMGPVVTPTTKGEKDEPISMDDAVSRGLLTAEQAKQAEELALRMFAFGQEEASKRGLVLVDTKYELGVDPQTGEIAFADEVHTPDSSRYWVANTYESRVKEQGLEPENIDKEFYRLWFAGQCDMYDASVEKPTPPPELGEELGWRYAVLSSLIRGDAVPPPARDDEREMVGAVLGALKYNGVL</sequence>
<keyword evidence="6" id="KW-0067">ATP-binding</keyword>
<keyword evidence="5" id="KW-0658">Purine biosynthesis</keyword>
<dbReference type="EMBL" id="BNJQ01000003">
    <property type="protein sequence ID" value="GHP02326.1"/>
    <property type="molecule type" value="Genomic_DNA"/>
</dbReference>
<dbReference type="PANTHER" id="PTHR43700">
    <property type="entry name" value="PHOSPHORIBOSYLAMINOIMIDAZOLE-SUCCINOCARBOXAMIDE SYNTHASE"/>
    <property type="match status" value="1"/>
</dbReference>
<organism evidence="9 10">
    <name type="scientific">Pycnococcus provasolii</name>
    <dbReference type="NCBI Taxonomy" id="41880"/>
    <lineage>
        <taxon>Eukaryota</taxon>
        <taxon>Viridiplantae</taxon>
        <taxon>Chlorophyta</taxon>
        <taxon>Pseudoscourfieldiophyceae</taxon>
        <taxon>Pseudoscourfieldiales</taxon>
        <taxon>Pycnococcaceae</taxon>
        <taxon>Pycnococcus</taxon>
    </lineage>
</organism>
<dbReference type="InterPro" id="IPR018236">
    <property type="entry name" value="SAICAR_synthetase_CS"/>
</dbReference>
<accession>A0A830H576</accession>
<keyword evidence="4" id="KW-0547">Nucleotide-binding</keyword>
<evidence type="ECO:0000256" key="7">
    <source>
        <dbReference type="ARBA" id="ARBA00030409"/>
    </source>
</evidence>
<protein>
    <recommendedName>
        <fullName evidence="2">phosphoribosylaminoimidazolesuccinocarboxamide synthase</fullName>
        <ecNumber evidence="2">6.3.2.6</ecNumber>
    </recommendedName>
    <alternativeName>
        <fullName evidence="7">SAICAR synthetase</fullName>
    </alternativeName>
</protein>
<dbReference type="Gene3D" id="3.30.200.20">
    <property type="entry name" value="Phosphorylase Kinase, domain 1"/>
    <property type="match status" value="1"/>
</dbReference>
<dbReference type="GO" id="GO:0006189">
    <property type="term" value="P:'de novo' IMP biosynthetic process"/>
    <property type="evidence" value="ECO:0007669"/>
    <property type="project" value="UniProtKB-UniPathway"/>
</dbReference>
<comment type="pathway">
    <text evidence="1">Purine metabolism; IMP biosynthesis via de novo pathway; 5-amino-1-(5-phospho-D-ribosyl)imidazole-4-carboxamide from 5-amino-1-(5-phospho-D-ribosyl)imidazole-4-carboxylate: step 1/2.</text>
</comment>
<evidence type="ECO:0000256" key="3">
    <source>
        <dbReference type="ARBA" id="ARBA00022598"/>
    </source>
</evidence>
<evidence type="ECO:0000256" key="4">
    <source>
        <dbReference type="ARBA" id="ARBA00022741"/>
    </source>
</evidence>
<dbReference type="EC" id="6.3.2.6" evidence="2"/>
<evidence type="ECO:0000313" key="9">
    <source>
        <dbReference type="EMBL" id="GHP02326.1"/>
    </source>
</evidence>
<dbReference type="PANTHER" id="PTHR43700:SF1">
    <property type="entry name" value="PHOSPHORIBOSYLAMINOIMIDAZOLE-SUCCINOCARBOXAMIDE SYNTHASE"/>
    <property type="match status" value="1"/>
</dbReference>